<name>G7WK25_METH6</name>
<proteinExistence type="predicted"/>
<dbReference type="STRING" id="1110509.Mhar_0073"/>
<dbReference type="KEGG" id="mhi:Mhar_0073"/>
<organism evidence="6 7">
    <name type="scientific">Methanothrix harundinacea (strain 6Ac)</name>
    <name type="common">Methanosaeta harundinacea</name>
    <dbReference type="NCBI Taxonomy" id="1110509"/>
    <lineage>
        <taxon>Archaea</taxon>
        <taxon>Methanobacteriati</taxon>
        <taxon>Methanobacteriota</taxon>
        <taxon>Stenosarchaea group</taxon>
        <taxon>Methanomicrobia</taxon>
        <taxon>Methanotrichales</taxon>
        <taxon>Methanotrichaceae</taxon>
        <taxon>Methanothrix</taxon>
    </lineage>
</organism>
<dbReference type="InterPro" id="IPR028082">
    <property type="entry name" value="Peripla_BP_I"/>
</dbReference>
<evidence type="ECO:0000313" key="6">
    <source>
        <dbReference type="EMBL" id="AET63466.1"/>
    </source>
</evidence>
<feature type="domain" description="Receptor ligand binding region" evidence="5">
    <location>
        <begin position="50"/>
        <end position="370"/>
    </location>
</feature>
<sequence length="410" mass="44772">MRLTSILLVLTVMATGHLSPASGICDQENLTIGALLPMSGDWASTGISAQIALEHAEADINNFLTDMNKSTRIQIIVKDTRTDPEATFEALKELEAQGLRIIIGPEDSASLSRVREYANESGIILISGGSTAPSLAISGDTTFRLASDDTNLANAMADLMTRNGAKAVVALARNDVWGNDLINATAESLSQMGGVKMTPLRYNPNSDDFSQILGDLRALLEDARDEYGDGAVAVYLIAFDESMEILVQASRDPALASARWYGTDPSGVLIREDERAAQFAIKVGFIYPTFSQGNSSVVRRIAEDIRERQKIDMVSYAMNDYDAAWLITYTYLLTGSSDPADFMRALPVFARTYRGYSGDAVLNDAGDRAFAFYTFWSLRDSDGIPQNVPLSRYIFNPYEGVFWIPGDEPS</sequence>
<gene>
    <name evidence="6" type="ordered locus">Mhar_0073</name>
</gene>
<evidence type="ECO:0000313" key="7">
    <source>
        <dbReference type="Proteomes" id="UP000005877"/>
    </source>
</evidence>
<comment type="subcellular location">
    <subcellularLocation>
        <location evidence="1">Membrane</location>
    </subcellularLocation>
</comment>
<dbReference type="PATRIC" id="fig|1110509.7.peg.79"/>
<accession>G7WK25</accession>
<dbReference type="AlphaFoldDB" id="G7WK25"/>
<dbReference type="HOGENOM" id="CLU_027128_5_1_2"/>
<keyword evidence="6" id="KW-0675">Receptor</keyword>
<evidence type="ECO:0000256" key="4">
    <source>
        <dbReference type="ARBA" id="ARBA00023136"/>
    </source>
</evidence>
<dbReference type="InterPro" id="IPR001828">
    <property type="entry name" value="ANF_lig-bd_rcpt"/>
</dbReference>
<keyword evidence="2" id="KW-0812">Transmembrane</keyword>
<evidence type="ECO:0000256" key="2">
    <source>
        <dbReference type="ARBA" id="ARBA00022692"/>
    </source>
</evidence>
<evidence type="ECO:0000256" key="3">
    <source>
        <dbReference type="ARBA" id="ARBA00022989"/>
    </source>
</evidence>
<dbReference type="Gene3D" id="3.40.50.2300">
    <property type="match status" value="2"/>
</dbReference>
<dbReference type="PANTHER" id="PTHR30483:SF40">
    <property type="entry name" value="HISTIDINE KINASE"/>
    <property type="match status" value="1"/>
</dbReference>
<dbReference type="RefSeq" id="WP_014585655.1">
    <property type="nucleotide sequence ID" value="NC_017527.1"/>
</dbReference>
<evidence type="ECO:0000259" key="5">
    <source>
        <dbReference type="Pfam" id="PF01094"/>
    </source>
</evidence>
<dbReference type="EMBL" id="CP003117">
    <property type="protein sequence ID" value="AET63466.1"/>
    <property type="molecule type" value="Genomic_DNA"/>
</dbReference>
<dbReference type="OrthoDB" id="21336at2157"/>
<reference evidence="6 7" key="1">
    <citation type="journal article" date="2012" name="PLoS ONE">
        <title>The genome characteristics and predicted function of methyl-group oxidation pathway in the obligate aceticlastic methanogens, Methanosaeta spp.</title>
        <authorList>
            <person name="Zhu J."/>
            <person name="Zheng H."/>
            <person name="Ai G."/>
            <person name="Zhang G."/>
            <person name="Liu D."/>
            <person name="Liu X."/>
            <person name="Dong X."/>
        </authorList>
    </citation>
    <scope>NUCLEOTIDE SEQUENCE [LARGE SCALE GENOMIC DNA]</scope>
    <source>
        <strain evidence="6 7">6Ac</strain>
    </source>
</reference>
<keyword evidence="3" id="KW-1133">Transmembrane helix</keyword>
<dbReference type="GeneID" id="12509242"/>
<keyword evidence="7" id="KW-1185">Reference proteome</keyword>
<dbReference type="Proteomes" id="UP000005877">
    <property type="component" value="Chromosome"/>
</dbReference>
<evidence type="ECO:0000256" key="1">
    <source>
        <dbReference type="ARBA" id="ARBA00004370"/>
    </source>
</evidence>
<dbReference type="InterPro" id="IPR051010">
    <property type="entry name" value="BCAA_transport"/>
</dbReference>
<dbReference type="Pfam" id="PF01094">
    <property type="entry name" value="ANF_receptor"/>
    <property type="match status" value="1"/>
</dbReference>
<dbReference type="GO" id="GO:0016020">
    <property type="term" value="C:membrane"/>
    <property type="evidence" value="ECO:0007669"/>
    <property type="project" value="UniProtKB-SubCell"/>
</dbReference>
<dbReference type="SUPFAM" id="SSF53822">
    <property type="entry name" value="Periplasmic binding protein-like I"/>
    <property type="match status" value="1"/>
</dbReference>
<dbReference type="PANTHER" id="PTHR30483">
    <property type="entry name" value="LEUCINE-SPECIFIC-BINDING PROTEIN"/>
    <property type="match status" value="1"/>
</dbReference>
<protein>
    <submittedName>
        <fullName evidence="6">Extracellular ligand-binding receptor</fullName>
    </submittedName>
</protein>
<keyword evidence="4" id="KW-0472">Membrane</keyword>